<dbReference type="RefSeq" id="WP_262565159.1">
    <property type="nucleotide sequence ID" value="NZ_JAPFCC010000001.1"/>
</dbReference>
<dbReference type="InterPro" id="IPR005598">
    <property type="entry name" value="ATP_synth_I"/>
</dbReference>
<evidence type="ECO:0000256" key="4">
    <source>
        <dbReference type="ARBA" id="ARBA00022989"/>
    </source>
</evidence>
<dbReference type="EMBL" id="JAPFCC010000001">
    <property type="protein sequence ID" value="MCW7555400.1"/>
    <property type="molecule type" value="Genomic_DNA"/>
</dbReference>
<evidence type="ECO:0000256" key="1">
    <source>
        <dbReference type="ARBA" id="ARBA00004651"/>
    </source>
</evidence>
<feature type="transmembrane region" description="Helical" evidence="6">
    <location>
        <begin position="91"/>
        <end position="108"/>
    </location>
</feature>
<evidence type="ECO:0000256" key="2">
    <source>
        <dbReference type="ARBA" id="ARBA00022475"/>
    </source>
</evidence>
<reference evidence="7 8" key="1">
    <citation type="submission" date="2022-10" db="EMBL/GenBank/DDBJ databases">
        <title>High-quality genome sequences of two octocoral-associated bacteria, Endozoicomonas euniceicola EF212 and Endozoicomonas gorgoniicola PS125.</title>
        <authorList>
            <person name="Chiou Y.-J."/>
            <person name="Chen Y.-H."/>
        </authorList>
    </citation>
    <scope>NUCLEOTIDE SEQUENCE [LARGE SCALE GENOMIC DNA]</scope>
    <source>
        <strain evidence="7 8">PS125</strain>
    </source>
</reference>
<protein>
    <submittedName>
        <fullName evidence="7">F0F1 ATP synthase subunit I</fullName>
    </submittedName>
</protein>
<comment type="caution">
    <text evidence="7">The sequence shown here is derived from an EMBL/GenBank/DDBJ whole genome shotgun (WGS) entry which is preliminary data.</text>
</comment>
<sequence length="138" mass="15457">MSEVRAWKYNNLSRYPHLRRPAVHRVVLAQLLTTLCLSLFLLPMGIVHATSAFLGGLACAIPNAYLVWKAFRYRGANAAQKIARSFYQGEAGKFALTMLAFVLIFTLVKPVEPLSLFGAFVLVQAVNWFTPLLIGFRQ</sequence>
<keyword evidence="2" id="KW-1003">Cell membrane</keyword>
<keyword evidence="8" id="KW-1185">Reference proteome</keyword>
<gene>
    <name evidence="7" type="ORF">NX722_22755</name>
</gene>
<evidence type="ECO:0000313" key="7">
    <source>
        <dbReference type="EMBL" id="MCW7555400.1"/>
    </source>
</evidence>
<accession>A0ABT3N183</accession>
<feature type="transmembrane region" description="Helical" evidence="6">
    <location>
        <begin position="114"/>
        <end position="136"/>
    </location>
</feature>
<comment type="subcellular location">
    <subcellularLocation>
        <location evidence="1">Cell membrane</location>
        <topology evidence="1">Multi-pass membrane protein</topology>
    </subcellularLocation>
</comment>
<organism evidence="7 8">
    <name type="scientific">Endozoicomonas gorgoniicola</name>
    <dbReference type="NCBI Taxonomy" id="1234144"/>
    <lineage>
        <taxon>Bacteria</taxon>
        <taxon>Pseudomonadati</taxon>
        <taxon>Pseudomonadota</taxon>
        <taxon>Gammaproteobacteria</taxon>
        <taxon>Oceanospirillales</taxon>
        <taxon>Endozoicomonadaceae</taxon>
        <taxon>Endozoicomonas</taxon>
    </lineage>
</organism>
<evidence type="ECO:0000256" key="3">
    <source>
        <dbReference type="ARBA" id="ARBA00022692"/>
    </source>
</evidence>
<feature type="transmembrane region" description="Helical" evidence="6">
    <location>
        <begin position="26"/>
        <end position="46"/>
    </location>
</feature>
<keyword evidence="4 6" id="KW-1133">Transmembrane helix</keyword>
<evidence type="ECO:0000313" key="8">
    <source>
        <dbReference type="Proteomes" id="UP001209854"/>
    </source>
</evidence>
<keyword evidence="3 6" id="KW-0812">Transmembrane</keyword>
<evidence type="ECO:0000256" key="5">
    <source>
        <dbReference type="ARBA" id="ARBA00023136"/>
    </source>
</evidence>
<keyword evidence="5 6" id="KW-0472">Membrane</keyword>
<name>A0ABT3N183_9GAMM</name>
<evidence type="ECO:0000256" key="6">
    <source>
        <dbReference type="SAM" id="Phobius"/>
    </source>
</evidence>
<proteinExistence type="predicted"/>
<dbReference type="Pfam" id="PF03899">
    <property type="entry name" value="ATP-synt_I"/>
    <property type="match status" value="1"/>
</dbReference>
<dbReference type="Proteomes" id="UP001209854">
    <property type="component" value="Unassembled WGS sequence"/>
</dbReference>
<feature type="transmembrane region" description="Helical" evidence="6">
    <location>
        <begin position="52"/>
        <end position="71"/>
    </location>
</feature>